<keyword evidence="3" id="KW-1185">Reference proteome</keyword>
<reference evidence="2 3" key="1">
    <citation type="submission" date="2024-03" db="EMBL/GenBank/DDBJ databases">
        <title>Draft genome sequence of Pseudonocardia nematodicida JCM 31783.</title>
        <authorList>
            <person name="Butdee W."/>
            <person name="Duangmal K."/>
        </authorList>
    </citation>
    <scope>NUCLEOTIDE SEQUENCE [LARGE SCALE GENOMIC DNA]</scope>
    <source>
        <strain evidence="2 3">JCM 31783</strain>
    </source>
</reference>
<accession>A0ABV1KEG0</accession>
<name>A0ABV1KEG0_9PSEU</name>
<dbReference type="Proteomes" id="UP001494902">
    <property type="component" value="Unassembled WGS sequence"/>
</dbReference>
<comment type="caution">
    <text evidence="2">The sequence shown here is derived from an EMBL/GenBank/DDBJ whole genome shotgun (WGS) entry which is preliminary data.</text>
</comment>
<feature type="compositionally biased region" description="Low complexity" evidence="1">
    <location>
        <begin position="49"/>
        <end position="59"/>
    </location>
</feature>
<sequence>MFCSPDVPAWDSIQRVVQFLRGDVEQFRQLWIGATGGGPSLVGEASGHAQTADTGTPTAPADPPSRVRGGRGNGPLDRHRPGHAHVVSRSQAAAEPLMAPRLPPSLANTLRRRVTRSLDQPLGSASYGDIGAQLDRFEQVLLALCVQAVLDVLGERAEPAGPGVHLLHVAGRVLALKLRPDLERERTLRTSLQDVASPDLTAPDLYVNHTCKINGSVGRFDQICLTLPRELEADMLDAVRAPLLVTLETGYAVLQRRAGAALVAMESSFDRALYGKLRGPLGALAGNDAWLLLVTRQRVCLPVDHDVVTRVLRRAHLTDDPVLAPVQRAYRIVAGSYPLTAAIRQALHARDTVRFQVADGQAFRSDDLIGRVFAPGTEVAVMPLAAAERISILIASPENATDRVAEMLGPARDALARLIDQY</sequence>
<gene>
    <name evidence="2" type="ORF">WIS52_20425</name>
</gene>
<evidence type="ECO:0000313" key="3">
    <source>
        <dbReference type="Proteomes" id="UP001494902"/>
    </source>
</evidence>
<organism evidence="2 3">
    <name type="scientific">Pseudonocardia nematodicida</name>
    <dbReference type="NCBI Taxonomy" id="1206997"/>
    <lineage>
        <taxon>Bacteria</taxon>
        <taxon>Bacillati</taxon>
        <taxon>Actinomycetota</taxon>
        <taxon>Actinomycetes</taxon>
        <taxon>Pseudonocardiales</taxon>
        <taxon>Pseudonocardiaceae</taxon>
        <taxon>Pseudonocardia</taxon>
    </lineage>
</organism>
<feature type="region of interest" description="Disordered" evidence="1">
    <location>
        <begin position="41"/>
        <end position="85"/>
    </location>
</feature>
<dbReference type="RefSeq" id="WP_349299905.1">
    <property type="nucleotide sequence ID" value="NZ_JBEDNQ010000008.1"/>
</dbReference>
<evidence type="ECO:0000313" key="2">
    <source>
        <dbReference type="EMBL" id="MEQ3552840.1"/>
    </source>
</evidence>
<proteinExistence type="predicted"/>
<dbReference type="EMBL" id="JBEDNQ010000008">
    <property type="protein sequence ID" value="MEQ3552840.1"/>
    <property type="molecule type" value="Genomic_DNA"/>
</dbReference>
<evidence type="ECO:0000256" key="1">
    <source>
        <dbReference type="SAM" id="MobiDB-lite"/>
    </source>
</evidence>
<protein>
    <submittedName>
        <fullName evidence="2">Uncharacterized protein</fullName>
    </submittedName>
</protein>